<dbReference type="RefSeq" id="WP_219851167.1">
    <property type="nucleotide sequence ID" value="NZ_CP059491.1"/>
</dbReference>
<evidence type="ECO:0000313" key="1">
    <source>
        <dbReference type="EMBL" id="QMT03079.1"/>
    </source>
</evidence>
<proteinExistence type="predicted"/>
<keyword evidence="2" id="KW-1185">Reference proteome</keyword>
<organism evidence="1 2">
    <name type="scientific">Gordonia jinghuaiqii</name>
    <dbReference type="NCBI Taxonomy" id="2758710"/>
    <lineage>
        <taxon>Bacteria</taxon>
        <taxon>Bacillati</taxon>
        <taxon>Actinomycetota</taxon>
        <taxon>Actinomycetes</taxon>
        <taxon>Mycobacteriales</taxon>
        <taxon>Gordoniaceae</taxon>
        <taxon>Gordonia</taxon>
    </lineage>
</organism>
<dbReference type="AlphaFoldDB" id="A0A7D7LYM4"/>
<dbReference type="KEGG" id="gji:H1R19_08195"/>
<dbReference type="EMBL" id="CP059491">
    <property type="protein sequence ID" value="QMT03079.1"/>
    <property type="molecule type" value="Genomic_DNA"/>
</dbReference>
<accession>A0A7D7LYM4</accession>
<evidence type="ECO:0008006" key="3">
    <source>
        <dbReference type="Google" id="ProtNLM"/>
    </source>
</evidence>
<protein>
    <recommendedName>
        <fullName evidence="3">ESX-1 secretion-associated protein</fullName>
    </recommendedName>
</protein>
<gene>
    <name evidence="1" type="ORF">H1R19_08195</name>
</gene>
<reference evidence="2" key="1">
    <citation type="submission" date="2020-07" db="EMBL/GenBank/DDBJ databases">
        <title>novel species isolated from the respiratory tract of Marmot.</title>
        <authorList>
            <person name="Zhang G."/>
        </authorList>
    </citation>
    <scope>NUCLEOTIDE SEQUENCE [LARGE SCALE GENOMIC DNA]</scope>
    <source>
        <strain evidence="2">686</strain>
    </source>
</reference>
<name>A0A7D7LYM4_9ACTN</name>
<sequence>MTDTGVRQIAMDTEQVCGVAAYYRRSALVVTAVADDLTTHEFGTWVRAHRAPADTGAGPDAATLARLAATYSEMSATLAQRLRAQARAAGVLADSLRNSAISMSAGDEQVAGEISRALPASGVNPR</sequence>
<evidence type="ECO:0000313" key="2">
    <source>
        <dbReference type="Proteomes" id="UP000515663"/>
    </source>
</evidence>
<dbReference type="Proteomes" id="UP000515663">
    <property type="component" value="Chromosome"/>
</dbReference>